<name>A0A6G0T158_APHGL</name>
<dbReference type="InterPro" id="IPR018289">
    <property type="entry name" value="MULE_transposase_dom"/>
</dbReference>
<feature type="domain" description="MULE transposase" evidence="1">
    <location>
        <begin position="430"/>
        <end position="516"/>
    </location>
</feature>
<evidence type="ECO:0000259" key="1">
    <source>
        <dbReference type="Pfam" id="PF10551"/>
    </source>
</evidence>
<dbReference type="Pfam" id="PF10551">
    <property type="entry name" value="MULE"/>
    <property type="match status" value="1"/>
</dbReference>
<reference evidence="2 3" key="1">
    <citation type="submission" date="2019-08" db="EMBL/GenBank/DDBJ databases">
        <title>The genome of the soybean aphid Biotype 1, its phylome, world population structure and adaptation to the North American continent.</title>
        <authorList>
            <person name="Giordano R."/>
            <person name="Donthu R.K."/>
            <person name="Hernandez A.G."/>
            <person name="Wright C.L."/>
            <person name="Zimin A.V."/>
        </authorList>
    </citation>
    <scope>NUCLEOTIDE SEQUENCE [LARGE SCALE GENOMIC DNA]</scope>
    <source>
        <tissue evidence="2">Whole aphids</tissue>
    </source>
</reference>
<dbReference type="Proteomes" id="UP000475862">
    <property type="component" value="Unassembled WGS sequence"/>
</dbReference>
<sequence length="642" mass="74648">MMSFRQRKGRFFQREWPLIVGGIRVGIVFANLGAISKYREELSTVEVAGIDGIFKTLPKSPPELKKERGNPDCPQHNIYDGCRAIMNYVQQFPDIEQQLRPLLVGYVERYWLTQVGTRILSVFGCEYSTNNYLESFHSTLLTQMSKHPNIWDFILQKHNEHRGRNRPPSHLLDYGYFSPVVYENSPNEGLTDDEEAIVDDDSAEEVPEENVLNQVPLISQIPVTYRVILGVHHGSRIYIDNLGFKYYKREARVNRIYLVCERQKNRFYEFCPCTASVSAELIDNRIRIRQRHNNEPADINVHVPFLREAIGARAIDPENMSVSVRTVYNDAIVQYPETANNYTFLQGQRRWKRMRRSRQPNGGHIPENIHELSEALIRRENAAYSHNLQTPPLAFFQQELVVNGTIEGVVFANLDAIRRFQEELATVRTVGIDGTFKTVPAVPVDLKSFLTFRVVFKSMSFPMVYVLLRSRTEETYFTLFNIVRQFLPLNYNFIRFVTDFEKGLMNAIQQSFPESRWGFKRNPVAAHVFRMVLALPHLPAVRGHPLCPRFCMYDGFRAIMQYVGPKFICVFAEDYRTNNYLESFHSTLLAQMGRHPNIWDSLNESKKMSNNKPCFISEKLTNFENQFFVEFNQVRNNLKVGT</sequence>
<dbReference type="EMBL" id="VYZN01000072">
    <property type="protein sequence ID" value="KAE9524085.1"/>
    <property type="molecule type" value="Genomic_DNA"/>
</dbReference>
<gene>
    <name evidence="2" type="ORF">AGLY_015450</name>
</gene>
<organism evidence="2 3">
    <name type="scientific">Aphis glycines</name>
    <name type="common">Soybean aphid</name>
    <dbReference type="NCBI Taxonomy" id="307491"/>
    <lineage>
        <taxon>Eukaryota</taxon>
        <taxon>Metazoa</taxon>
        <taxon>Ecdysozoa</taxon>
        <taxon>Arthropoda</taxon>
        <taxon>Hexapoda</taxon>
        <taxon>Insecta</taxon>
        <taxon>Pterygota</taxon>
        <taxon>Neoptera</taxon>
        <taxon>Paraneoptera</taxon>
        <taxon>Hemiptera</taxon>
        <taxon>Sternorrhyncha</taxon>
        <taxon>Aphidomorpha</taxon>
        <taxon>Aphidoidea</taxon>
        <taxon>Aphididae</taxon>
        <taxon>Aphidini</taxon>
        <taxon>Aphis</taxon>
        <taxon>Aphis</taxon>
    </lineage>
</organism>
<dbReference type="OrthoDB" id="6577365at2759"/>
<proteinExistence type="predicted"/>
<accession>A0A6G0T158</accession>
<evidence type="ECO:0000313" key="3">
    <source>
        <dbReference type="Proteomes" id="UP000475862"/>
    </source>
</evidence>
<protein>
    <recommendedName>
        <fullName evidence="1">MULE transposase domain-containing protein</fullName>
    </recommendedName>
</protein>
<keyword evidence="3" id="KW-1185">Reference proteome</keyword>
<dbReference type="AlphaFoldDB" id="A0A6G0T158"/>
<evidence type="ECO:0000313" key="2">
    <source>
        <dbReference type="EMBL" id="KAE9524085.1"/>
    </source>
</evidence>
<comment type="caution">
    <text evidence="2">The sequence shown here is derived from an EMBL/GenBank/DDBJ whole genome shotgun (WGS) entry which is preliminary data.</text>
</comment>